<feature type="compositionally biased region" description="Basic and acidic residues" evidence="1">
    <location>
        <begin position="42"/>
        <end position="61"/>
    </location>
</feature>
<reference evidence="2" key="1">
    <citation type="submission" date="2025-08" db="UniProtKB">
        <authorList>
            <consortium name="RefSeq"/>
        </authorList>
    </citation>
    <scope>IDENTIFICATION</scope>
</reference>
<organism evidence="2">
    <name type="scientific">Nicotiana tabacum</name>
    <name type="common">Common tobacco</name>
    <dbReference type="NCBI Taxonomy" id="4097"/>
    <lineage>
        <taxon>Eukaryota</taxon>
        <taxon>Viridiplantae</taxon>
        <taxon>Streptophyta</taxon>
        <taxon>Embryophyta</taxon>
        <taxon>Tracheophyta</taxon>
        <taxon>Spermatophyta</taxon>
        <taxon>Magnoliopsida</taxon>
        <taxon>eudicotyledons</taxon>
        <taxon>Gunneridae</taxon>
        <taxon>Pentapetalae</taxon>
        <taxon>asterids</taxon>
        <taxon>lamiids</taxon>
        <taxon>Solanales</taxon>
        <taxon>Solanaceae</taxon>
        <taxon>Nicotianoideae</taxon>
        <taxon>Nicotianeae</taxon>
        <taxon>Nicotiana</taxon>
    </lineage>
</organism>
<dbReference type="PaxDb" id="4097-A0A1S4A725"/>
<evidence type="ECO:0000313" key="2">
    <source>
        <dbReference type="RefSeq" id="XP_016472409.1"/>
    </source>
</evidence>
<accession>A0A1S4A725</accession>
<evidence type="ECO:0000256" key="1">
    <source>
        <dbReference type="SAM" id="MobiDB-lite"/>
    </source>
</evidence>
<feature type="region of interest" description="Disordered" evidence="1">
    <location>
        <begin position="1"/>
        <end position="61"/>
    </location>
</feature>
<dbReference type="KEGG" id="nta:107794439"/>
<dbReference type="RefSeq" id="XP_016472409.1">
    <property type="nucleotide sequence ID" value="XM_016616923.1"/>
</dbReference>
<sequence>MPGDQRGLDEDERGLDASPRDLPPVPLQNHPSRFGAQGAGSEEGHAELDRAQKEASTLKREHDDLVEKVKVFEVRNEELVMVANNTTSQVQQKIDLIDQLRAEMNEVQAMADGWKSKMDVMDSEKETAKAKLASVEVQLQMAKEKADKWSQPNDNLRAQLSSAVTDRDALSREYEAVESKLDTTSVDAEEMVAQYKADVEAAERDFEEIHVRCFDLLAEIEEGKNSEDKAKKLYEPESAEGAEGSEGSEGSKGFGDSDGFESAPGED</sequence>
<gene>
    <name evidence="2" type="primary">LOC107794439</name>
</gene>
<dbReference type="AlphaFoldDB" id="A0A1S4A725"/>
<dbReference type="OrthoDB" id="1224054at2759"/>
<proteinExistence type="predicted"/>
<name>A0A1S4A725_TOBAC</name>
<feature type="compositionally biased region" description="Basic and acidic residues" evidence="1">
    <location>
        <begin position="225"/>
        <end position="235"/>
    </location>
</feature>
<protein>
    <submittedName>
        <fullName evidence="2">Flagellar attachment zone protein 1-like</fullName>
    </submittedName>
</protein>
<dbReference type="SUPFAM" id="SSF57997">
    <property type="entry name" value="Tropomyosin"/>
    <property type="match status" value="1"/>
</dbReference>
<feature type="region of interest" description="Disordered" evidence="1">
    <location>
        <begin position="225"/>
        <end position="267"/>
    </location>
</feature>